<proteinExistence type="predicted"/>
<keyword evidence="2" id="KW-1185">Reference proteome</keyword>
<comment type="caution">
    <text evidence="1">The sequence shown here is derived from an EMBL/GenBank/DDBJ whole genome shotgun (WGS) entry which is preliminary data.</text>
</comment>
<accession>A0A444IUY3</accession>
<dbReference type="EMBL" id="MTKO01000090">
    <property type="protein sequence ID" value="RWX44694.1"/>
    <property type="molecule type" value="Genomic_DNA"/>
</dbReference>
<sequence length="74" mass="8357">MIELREGQPFLWAFWKNKLDKQRGGEKGALGKRVPDGDLFTQDQVLHVVQIPDCSGLKGQRGVSIVLKVVLKKR</sequence>
<gene>
    <name evidence="1" type="ORF">H206_03494</name>
</gene>
<reference evidence="1 2" key="1">
    <citation type="submission" date="2017-01" db="EMBL/GenBank/DDBJ databases">
        <title>The cable genome- insights into the physiology and evolution of filamentous bacteria capable of sulfide oxidation via long distance electron transfer.</title>
        <authorList>
            <person name="Schreiber L."/>
            <person name="Bjerg J.T."/>
            <person name="Boggild A."/>
            <person name="Van De Vossenberg J."/>
            <person name="Meysman F."/>
            <person name="Nielsen L.P."/>
            <person name="Schramm A."/>
            <person name="Kjeldsen K.U."/>
        </authorList>
    </citation>
    <scope>NUCLEOTIDE SEQUENCE [LARGE SCALE GENOMIC DNA]</scope>
    <source>
        <strain evidence="1">MCF</strain>
    </source>
</reference>
<evidence type="ECO:0000313" key="2">
    <source>
        <dbReference type="Proteomes" id="UP000287853"/>
    </source>
</evidence>
<dbReference type="AlphaFoldDB" id="A0A444IUY3"/>
<protein>
    <submittedName>
        <fullName evidence="1">Uncharacterized protein</fullName>
    </submittedName>
</protein>
<organism evidence="1 2">
    <name type="scientific">Candidatus Electrothrix aarhusensis</name>
    <dbReference type="NCBI Taxonomy" id="1859131"/>
    <lineage>
        <taxon>Bacteria</taxon>
        <taxon>Pseudomonadati</taxon>
        <taxon>Thermodesulfobacteriota</taxon>
        <taxon>Desulfobulbia</taxon>
        <taxon>Desulfobulbales</taxon>
        <taxon>Desulfobulbaceae</taxon>
        <taxon>Candidatus Electrothrix</taxon>
    </lineage>
</organism>
<name>A0A444IUY3_9BACT</name>
<dbReference type="Proteomes" id="UP000287853">
    <property type="component" value="Unassembled WGS sequence"/>
</dbReference>
<evidence type="ECO:0000313" key="1">
    <source>
        <dbReference type="EMBL" id="RWX44694.1"/>
    </source>
</evidence>